<reference evidence="1 2" key="1">
    <citation type="journal article" date="2023" name="Genes (Basel)">
        <title>Chromosome-Level Genome Assembly and Circadian Gene Repertoire of the Patagonia Blennie Eleginops maclovinus-The Closest Ancestral Proxy of Antarctic Cryonotothenioids.</title>
        <authorList>
            <person name="Cheng C.C."/>
            <person name="Rivera-Colon A.G."/>
            <person name="Minhas B.F."/>
            <person name="Wilson L."/>
            <person name="Rayamajhi N."/>
            <person name="Vargas-Chacoff L."/>
            <person name="Catchen J.M."/>
        </authorList>
    </citation>
    <scope>NUCLEOTIDE SEQUENCE [LARGE SCALE GENOMIC DNA]</scope>
    <source>
        <strain evidence="1">JMC-PN-2008</strain>
    </source>
</reference>
<gene>
    <name evidence="1" type="ORF">PBY51_003327</name>
</gene>
<protein>
    <submittedName>
        <fullName evidence="1">Uncharacterized protein</fullName>
    </submittedName>
</protein>
<evidence type="ECO:0000313" key="2">
    <source>
        <dbReference type="Proteomes" id="UP001346869"/>
    </source>
</evidence>
<dbReference type="Proteomes" id="UP001346869">
    <property type="component" value="Unassembled WGS sequence"/>
</dbReference>
<comment type="caution">
    <text evidence="1">The sequence shown here is derived from an EMBL/GenBank/DDBJ whole genome shotgun (WGS) entry which is preliminary data.</text>
</comment>
<reference evidence="1 2" key="2">
    <citation type="journal article" date="2023" name="Mol. Biol. Evol.">
        <title>Genomics of Secondarily Temperate Adaptation in the Only Non-Antarctic Icefish.</title>
        <authorList>
            <person name="Rivera-Colon A.G."/>
            <person name="Rayamajhi N."/>
            <person name="Minhas B.F."/>
            <person name="Madrigal G."/>
            <person name="Bilyk K.T."/>
            <person name="Yoon V."/>
            <person name="Hune M."/>
            <person name="Gregory S."/>
            <person name="Cheng C.H.C."/>
            <person name="Catchen J.M."/>
        </authorList>
    </citation>
    <scope>NUCLEOTIDE SEQUENCE [LARGE SCALE GENOMIC DNA]</scope>
    <source>
        <strain evidence="1">JMC-PN-2008</strain>
    </source>
</reference>
<dbReference type="EMBL" id="JAUZQC010000015">
    <property type="protein sequence ID" value="KAK5859246.1"/>
    <property type="molecule type" value="Genomic_DNA"/>
</dbReference>
<accession>A0AAN7X7W9</accession>
<evidence type="ECO:0000313" key="1">
    <source>
        <dbReference type="EMBL" id="KAK5859246.1"/>
    </source>
</evidence>
<organism evidence="1 2">
    <name type="scientific">Eleginops maclovinus</name>
    <name type="common">Patagonian blennie</name>
    <name type="synonym">Eleginus maclovinus</name>
    <dbReference type="NCBI Taxonomy" id="56733"/>
    <lineage>
        <taxon>Eukaryota</taxon>
        <taxon>Metazoa</taxon>
        <taxon>Chordata</taxon>
        <taxon>Craniata</taxon>
        <taxon>Vertebrata</taxon>
        <taxon>Euteleostomi</taxon>
        <taxon>Actinopterygii</taxon>
        <taxon>Neopterygii</taxon>
        <taxon>Teleostei</taxon>
        <taxon>Neoteleostei</taxon>
        <taxon>Acanthomorphata</taxon>
        <taxon>Eupercaria</taxon>
        <taxon>Perciformes</taxon>
        <taxon>Notothenioidei</taxon>
        <taxon>Eleginopidae</taxon>
        <taxon>Eleginops</taxon>
    </lineage>
</organism>
<sequence>MPGESRNGAAGACLWSRDNFVLALRSFVTVCVCVGGKAIIAAAYPPPQSALEELEESFHLRGNVHIGALWGVKAKEAKLQSSTVWQLVVFSDPPP</sequence>
<dbReference type="AlphaFoldDB" id="A0AAN7X7W9"/>
<name>A0AAN7X7W9_ELEMC</name>
<keyword evidence="2" id="KW-1185">Reference proteome</keyword>
<proteinExistence type="predicted"/>